<evidence type="ECO:0000313" key="2">
    <source>
        <dbReference type="Proteomes" id="UP001140091"/>
    </source>
</evidence>
<sequence length="316" mass="35818">MVIDPTLTWAQDWPVDAGISPSEWTPALTVNQPEDHHAQFMARSAVDVSTSFYRGSHWMESDLTLGSIDAVLFYVHRRIIEDASPKALRSLTGLAMDELQETDIYYVPESSSILNIILHAVYETSCADNAPTIEQLIEAVDRMPKYGLEPRSVICSKDPLYRLLLSHGALRPLKVYALAAHHNLEDLATHVSGYLLSQSKEIDDQTSERIGAIYLKRFLMLVLTRPRELVQILIQPPERHPPTDACGYEEQQRVTREWSLSLIGIVEEMRPGEYQRDLMNNFADLGVAMEDIPIHRIQGIFEPLAEKFSCKDCQSK</sequence>
<dbReference type="OrthoDB" id="3265815at2759"/>
<dbReference type="EMBL" id="JANBPK010001040">
    <property type="protein sequence ID" value="KAJ2927012.1"/>
    <property type="molecule type" value="Genomic_DNA"/>
</dbReference>
<feature type="non-terminal residue" evidence="1">
    <location>
        <position position="316"/>
    </location>
</feature>
<evidence type="ECO:0008006" key="3">
    <source>
        <dbReference type="Google" id="ProtNLM"/>
    </source>
</evidence>
<evidence type="ECO:0000313" key="1">
    <source>
        <dbReference type="EMBL" id="KAJ2927012.1"/>
    </source>
</evidence>
<dbReference type="Proteomes" id="UP001140091">
    <property type="component" value="Unassembled WGS sequence"/>
</dbReference>
<dbReference type="AlphaFoldDB" id="A0A9W8J2D2"/>
<reference evidence="1" key="1">
    <citation type="submission" date="2022-06" db="EMBL/GenBank/DDBJ databases">
        <title>Genome Sequence of Candolleomyces eurysporus.</title>
        <authorList>
            <person name="Buettner E."/>
        </authorList>
    </citation>
    <scope>NUCLEOTIDE SEQUENCE</scope>
    <source>
        <strain evidence="1">VTCC 930004</strain>
    </source>
</reference>
<keyword evidence="2" id="KW-1185">Reference proteome</keyword>
<accession>A0A9W8J2D2</accession>
<gene>
    <name evidence="1" type="ORF">H1R20_g10094</name>
</gene>
<comment type="caution">
    <text evidence="1">The sequence shown here is derived from an EMBL/GenBank/DDBJ whole genome shotgun (WGS) entry which is preliminary data.</text>
</comment>
<protein>
    <recommendedName>
        <fullName evidence="3">BTB domain-containing protein</fullName>
    </recommendedName>
</protein>
<name>A0A9W8J2D2_9AGAR</name>
<proteinExistence type="predicted"/>
<organism evidence="1 2">
    <name type="scientific">Candolleomyces eurysporus</name>
    <dbReference type="NCBI Taxonomy" id="2828524"/>
    <lineage>
        <taxon>Eukaryota</taxon>
        <taxon>Fungi</taxon>
        <taxon>Dikarya</taxon>
        <taxon>Basidiomycota</taxon>
        <taxon>Agaricomycotina</taxon>
        <taxon>Agaricomycetes</taxon>
        <taxon>Agaricomycetidae</taxon>
        <taxon>Agaricales</taxon>
        <taxon>Agaricineae</taxon>
        <taxon>Psathyrellaceae</taxon>
        <taxon>Candolleomyces</taxon>
    </lineage>
</organism>